<evidence type="ECO:0000313" key="5">
    <source>
        <dbReference type="Proteomes" id="UP001221366"/>
    </source>
</evidence>
<dbReference type="Proteomes" id="UP001221366">
    <property type="component" value="Unassembled WGS sequence"/>
</dbReference>
<accession>A0ABT5Y369</accession>
<evidence type="ECO:0000313" key="4">
    <source>
        <dbReference type="EMBL" id="MDF0717756.1"/>
    </source>
</evidence>
<organism evidence="4 5">
    <name type="scientific">Flagellimonas yonaguniensis</name>
    <dbReference type="NCBI Taxonomy" id="3031325"/>
    <lineage>
        <taxon>Bacteria</taxon>
        <taxon>Pseudomonadati</taxon>
        <taxon>Bacteroidota</taxon>
        <taxon>Flavobacteriia</taxon>
        <taxon>Flavobacteriales</taxon>
        <taxon>Flavobacteriaceae</taxon>
        <taxon>Flagellimonas</taxon>
    </lineage>
</organism>
<evidence type="ECO:0000256" key="1">
    <source>
        <dbReference type="SAM" id="MobiDB-lite"/>
    </source>
</evidence>
<name>A0ABT5Y369_9FLAO</name>
<keyword evidence="2" id="KW-0472">Membrane</keyword>
<feature type="transmembrane region" description="Helical" evidence="2">
    <location>
        <begin position="17"/>
        <end position="34"/>
    </location>
</feature>
<protein>
    <submittedName>
        <fullName evidence="4">Conjugative transposon protein TraM</fullName>
    </submittedName>
</protein>
<sequence>MALNTHKLNDWIRNHKGFALALPIAILLLIYFLSTSFNGLKGAIQEEGTTDGYNDSLPDRSSGMEIKDPNTYYKESIKDSLLDSSRKKDGPANLVDREKENDSLEKILEDLENFSLVDGKAISKPETETLSSTVPNNTDVSGTNGLSETEKRIEYRKMLQRAREERRSGSQDFSAPNESVSQHSALLADIRAKATVYRDQFVVPGSRVTLILREELRVADRIFPKNTFVYATVNIQGSRLLMDISNIGNFPITLKAYDQEDGGLGIYNERAGKLLTEFYADVEEGAMGDISRELSNGIDLPMTENAIRAFGKFFSNKKRKDRDEILLINGYKVFLKT</sequence>
<keyword evidence="2" id="KW-0812">Transmembrane</keyword>
<feature type="compositionally biased region" description="Polar residues" evidence="1">
    <location>
        <begin position="128"/>
        <end position="147"/>
    </location>
</feature>
<dbReference type="InterPro" id="IPR055407">
    <property type="entry name" value="TraM_C"/>
</dbReference>
<reference evidence="4 5" key="1">
    <citation type="submission" date="2023-03" db="EMBL/GenBank/DDBJ databases">
        <title>Muricauda XX sp. nov. and Muricauda XXX sp. nov., two novel species isolated from Okinawa Trough.</title>
        <authorList>
            <person name="Cao W."/>
            <person name="Deng X."/>
        </authorList>
    </citation>
    <scope>NUCLEOTIDE SEQUENCE [LARGE SCALE GENOMIC DNA]</scope>
    <source>
        <strain evidence="4 5">334s03</strain>
    </source>
</reference>
<evidence type="ECO:0000256" key="2">
    <source>
        <dbReference type="SAM" id="Phobius"/>
    </source>
</evidence>
<gene>
    <name evidence="4" type="primary">traM</name>
    <name evidence="4" type="ORF">PY092_16455</name>
</gene>
<keyword evidence="2" id="KW-1133">Transmembrane helix</keyword>
<feature type="region of interest" description="Disordered" evidence="1">
    <location>
        <begin position="126"/>
        <end position="149"/>
    </location>
</feature>
<dbReference type="Pfam" id="PF12508">
    <property type="entry name" value="Transposon_TraM"/>
    <property type="match status" value="1"/>
</dbReference>
<dbReference type="RefSeq" id="WP_275616903.1">
    <property type="nucleotide sequence ID" value="NZ_JARFVB010000014.1"/>
</dbReference>
<evidence type="ECO:0000259" key="3">
    <source>
        <dbReference type="Pfam" id="PF12508"/>
    </source>
</evidence>
<proteinExistence type="predicted"/>
<feature type="domain" description="Conjugative transposon TraM C-terminal" evidence="3">
    <location>
        <begin position="193"/>
        <end position="336"/>
    </location>
</feature>
<dbReference type="EMBL" id="JARFVB010000014">
    <property type="protein sequence ID" value="MDF0717756.1"/>
    <property type="molecule type" value="Genomic_DNA"/>
</dbReference>
<feature type="region of interest" description="Disordered" evidence="1">
    <location>
        <begin position="45"/>
        <end position="67"/>
    </location>
</feature>
<comment type="caution">
    <text evidence="4">The sequence shown here is derived from an EMBL/GenBank/DDBJ whole genome shotgun (WGS) entry which is preliminary data.</text>
</comment>
<keyword evidence="5" id="KW-1185">Reference proteome</keyword>